<evidence type="ECO:0000256" key="5">
    <source>
        <dbReference type="ARBA" id="ARBA00022741"/>
    </source>
</evidence>
<feature type="compositionally biased region" description="Polar residues" evidence="12">
    <location>
        <begin position="179"/>
        <end position="196"/>
    </location>
</feature>
<evidence type="ECO:0000256" key="6">
    <source>
        <dbReference type="ARBA" id="ARBA00022777"/>
    </source>
</evidence>
<dbReference type="PROSITE" id="PS00108">
    <property type="entry name" value="PROTEIN_KINASE_ST"/>
    <property type="match status" value="1"/>
</dbReference>
<gene>
    <name evidence="14" type="ORF">SSX86_031563</name>
</gene>
<dbReference type="EC" id="2.7.11.22" evidence="2"/>
<dbReference type="EMBL" id="JBCNJP010006577">
    <property type="protein sequence ID" value="KAK9049468.1"/>
    <property type="molecule type" value="Genomic_DNA"/>
</dbReference>
<dbReference type="PANTHER" id="PTHR24056:SF171">
    <property type="entry name" value="CYCLIN-DEPENDENT KINASE 20"/>
    <property type="match status" value="1"/>
</dbReference>
<evidence type="ECO:0000256" key="12">
    <source>
        <dbReference type="SAM" id="MobiDB-lite"/>
    </source>
</evidence>
<accession>A0AAP0GHB2</accession>
<name>A0AAP0GHB2_9ASTR</name>
<comment type="similarity">
    <text evidence="1">Belongs to the protein kinase superfamily. CMGC Ser/Thr protein kinase family. CDC2/CDKX subfamily.</text>
</comment>
<feature type="domain" description="Protein kinase" evidence="13">
    <location>
        <begin position="24"/>
        <end position="412"/>
    </location>
</feature>
<dbReference type="Proteomes" id="UP001408789">
    <property type="component" value="Unassembled WGS sequence"/>
</dbReference>
<dbReference type="FunFam" id="3.30.200.20:FF:000664">
    <property type="entry name" value="Cyclin-dependent kinase F-1"/>
    <property type="match status" value="1"/>
</dbReference>
<dbReference type="InterPro" id="IPR011009">
    <property type="entry name" value="Kinase-like_dom_sf"/>
</dbReference>
<organism evidence="14 15">
    <name type="scientific">Deinandra increscens subsp. villosa</name>
    <dbReference type="NCBI Taxonomy" id="3103831"/>
    <lineage>
        <taxon>Eukaryota</taxon>
        <taxon>Viridiplantae</taxon>
        <taxon>Streptophyta</taxon>
        <taxon>Embryophyta</taxon>
        <taxon>Tracheophyta</taxon>
        <taxon>Spermatophyta</taxon>
        <taxon>Magnoliopsida</taxon>
        <taxon>eudicotyledons</taxon>
        <taxon>Gunneridae</taxon>
        <taxon>Pentapetalae</taxon>
        <taxon>asterids</taxon>
        <taxon>campanulids</taxon>
        <taxon>Asterales</taxon>
        <taxon>Asteraceae</taxon>
        <taxon>Asteroideae</taxon>
        <taxon>Heliantheae alliance</taxon>
        <taxon>Madieae</taxon>
        <taxon>Madiinae</taxon>
        <taxon>Deinandra</taxon>
    </lineage>
</organism>
<evidence type="ECO:0000259" key="13">
    <source>
        <dbReference type="PROSITE" id="PS50011"/>
    </source>
</evidence>
<proteinExistence type="inferred from homology"/>
<feature type="region of interest" description="Disordered" evidence="12">
    <location>
        <begin position="428"/>
        <end position="458"/>
    </location>
</feature>
<dbReference type="Gene3D" id="1.10.510.10">
    <property type="entry name" value="Transferase(Phosphotransferase) domain 1"/>
    <property type="match status" value="2"/>
</dbReference>
<evidence type="ECO:0000256" key="11">
    <source>
        <dbReference type="RuleBase" id="RU000304"/>
    </source>
</evidence>
<dbReference type="InterPro" id="IPR000719">
    <property type="entry name" value="Prot_kinase_dom"/>
</dbReference>
<evidence type="ECO:0000256" key="2">
    <source>
        <dbReference type="ARBA" id="ARBA00012425"/>
    </source>
</evidence>
<keyword evidence="7 10" id="KW-0067">ATP-binding</keyword>
<evidence type="ECO:0000256" key="7">
    <source>
        <dbReference type="ARBA" id="ARBA00022840"/>
    </source>
</evidence>
<comment type="catalytic activity">
    <reaction evidence="8">
        <text>L-threonyl-[protein] + ATP = O-phospho-L-threonyl-[protein] + ADP + H(+)</text>
        <dbReference type="Rhea" id="RHEA:46608"/>
        <dbReference type="Rhea" id="RHEA-COMP:11060"/>
        <dbReference type="Rhea" id="RHEA-COMP:11605"/>
        <dbReference type="ChEBI" id="CHEBI:15378"/>
        <dbReference type="ChEBI" id="CHEBI:30013"/>
        <dbReference type="ChEBI" id="CHEBI:30616"/>
        <dbReference type="ChEBI" id="CHEBI:61977"/>
        <dbReference type="ChEBI" id="CHEBI:456216"/>
        <dbReference type="EC" id="2.7.11.22"/>
    </reaction>
</comment>
<dbReference type="SUPFAM" id="SSF56112">
    <property type="entry name" value="Protein kinase-like (PK-like)"/>
    <property type="match status" value="1"/>
</dbReference>
<dbReference type="GO" id="GO:0005634">
    <property type="term" value="C:nucleus"/>
    <property type="evidence" value="ECO:0007669"/>
    <property type="project" value="TreeGrafter"/>
</dbReference>
<dbReference type="PROSITE" id="PS00107">
    <property type="entry name" value="PROTEIN_KINASE_ATP"/>
    <property type="match status" value="1"/>
</dbReference>
<dbReference type="InterPro" id="IPR008271">
    <property type="entry name" value="Ser/Thr_kinase_AS"/>
</dbReference>
<keyword evidence="6" id="KW-0418">Kinase</keyword>
<feature type="region of interest" description="Disordered" evidence="12">
    <location>
        <begin position="179"/>
        <end position="241"/>
    </location>
</feature>
<evidence type="ECO:0000256" key="3">
    <source>
        <dbReference type="ARBA" id="ARBA00022527"/>
    </source>
</evidence>
<keyword evidence="15" id="KW-1185">Reference proteome</keyword>
<dbReference type="PANTHER" id="PTHR24056">
    <property type="entry name" value="CELL DIVISION PROTEIN KINASE"/>
    <property type="match status" value="1"/>
</dbReference>
<dbReference type="GO" id="GO:0005524">
    <property type="term" value="F:ATP binding"/>
    <property type="evidence" value="ECO:0007669"/>
    <property type="project" value="UniProtKB-UniRule"/>
</dbReference>
<evidence type="ECO:0000256" key="1">
    <source>
        <dbReference type="ARBA" id="ARBA00006485"/>
    </source>
</evidence>
<dbReference type="InterPro" id="IPR050108">
    <property type="entry name" value="CDK"/>
</dbReference>
<sequence length="476" mass="52872">MDPTPPSTTKSWSIHTRREITSKYEIQNRVGSGTFSDVYKARRLSDDLPVALKEVHDYQSAFREIEALQTLQHSPNVVVLHEYFWSPDEDAVLVLEYLTTDLASVIRTAKKEWNGLSVGEIKRWIVQILLAVDACHRSSIIHRDLKPSNLLISANGVLKLADFGQARIRLAPGFVSIHDTTQPQNQESSVYQQPKTVSEAETDDQENRSNPMVHIPLGTIEEYGPSDEFKSKDPFDETDKDTNFADADTSCLATCTTSDVEDDFLKSNYSYETNDGGAESGLLTSCVGTRWFRAPELLFGSENYGPEVDLWSLGCIISELFTLSPIFPGNSDIDQLSRIFNVFGNLNEEIWPGCAQLPDYQIISFEKVEKPSGLASCLPNRTQDEILLVKKLLCFDPAGRATAMELLHDKYLNEEPLPVPVSELRVPSLSHGADKGSSGSDDWGGNRDMGSDSDFDDFGGFDVTKGTGGDFSIRFS</sequence>
<evidence type="ECO:0000256" key="10">
    <source>
        <dbReference type="PROSITE-ProRule" id="PRU10141"/>
    </source>
</evidence>
<keyword evidence="5 10" id="KW-0547">Nucleotide-binding</keyword>
<keyword evidence="3 11" id="KW-0723">Serine/threonine-protein kinase</keyword>
<evidence type="ECO:0000256" key="4">
    <source>
        <dbReference type="ARBA" id="ARBA00022679"/>
    </source>
</evidence>
<evidence type="ECO:0000313" key="14">
    <source>
        <dbReference type="EMBL" id="KAK9049468.1"/>
    </source>
</evidence>
<feature type="compositionally biased region" description="Basic and acidic residues" evidence="12">
    <location>
        <begin position="227"/>
        <end position="241"/>
    </location>
</feature>
<evidence type="ECO:0000256" key="8">
    <source>
        <dbReference type="ARBA" id="ARBA00047811"/>
    </source>
</evidence>
<dbReference type="AlphaFoldDB" id="A0AAP0GHB2"/>
<comment type="catalytic activity">
    <reaction evidence="9">
        <text>L-seryl-[protein] + ATP = O-phospho-L-seryl-[protein] + ADP + H(+)</text>
        <dbReference type="Rhea" id="RHEA:17989"/>
        <dbReference type="Rhea" id="RHEA-COMP:9863"/>
        <dbReference type="Rhea" id="RHEA-COMP:11604"/>
        <dbReference type="ChEBI" id="CHEBI:15378"/>
        <dbReference type="ChEBI" id="CHEBI:29999"/>
        <dbReference type="ChEBI" id="CHEBI:30616"/>
        <dbReference type="ChEBI" id="CHEBI:83421"/>
        <dbReference type="ChEBI" id="CHEBI:456216"/>
        <dbReference type="EC" id="2.7.11.22"/>
    </reaction>
</comment>
<dbReference type="PROSITE" id="PS50011">
    <property type="entry name" value="PROTEIN_KINASE_DOM"/>
    <property type="match status" value="1"/>
</dbReference>
<evidence type="ECO:0000313" key="15">
    <source>
        <dbReference type="Proteomes" id="UP001408789"/>
    </source>
</evidence>
<reference evidence="14 15" key="1">
    <citation type="submission" date="2024-04" db="EMBL/GenBank/DDBJ databases">
        <title>The reference genome of an endangered Asteraceae, Deinandra increscens subsp. villosa, native to the Central Coast of California.</title>
        <authorList>
            <person name="Guilliams M."/>
            <person name="Hasenstab-Lehman K."/>
            <person name="Meyer R."/>
            <person name="Mcevoy S."/>
        </authorList>
    </citation>
    <scope>NUCLEOTIDE SEQUENCE [LARGE SCALE GENOMIC DNA]</scope>
    <source>
        <tissue evidence="14">Leaf</tissue>
    </source>
</reference>
<feature type="binding site" evidence="10">
    <location>
        <position position="53"/>
    </location>
    <ligand>
        <name>ATP</name>
        <dbReference type="ChEBI" id="CHEBI:30616"/>
    </ligand>
</feature>
<dbReference type="Pfam" id="PF00069">
    <property type="entry name" value="Pkinase"/>
    <property type="match status" value="2"/>
</dbReference>
<dbReference type="SMART" id="SM00220">
    <property type="entry name" value="S_TKc"/>
    <property type="match status" value="1"/>
</dbReference>
<dbReference type="InterPro" id="IPR017441">
    <property type="entry name" value="Protein_kinase_ATP_BS"/>
</dbReference>
<dbReference type="GO" id="GO:0004693">
    <property type="term" value="F:cyclin-dependent protein serine/threonine kinase activity"/>
    <property type="evidence" value="ECO:0007669"/>
    <property type="project" value="UniProtKB-EC"/>
</dbReference>
<evidence type="ECO:0000256" key="9">
    <source>
        <dbReference type="ARBA" id="ARBA00048367"/>
    </source>
</evidence>
<keyword evidence="4" id="KW-0808">Transferase</keyword>
<feature type="compositionally biased region" description="Low complexity" evidence="12">
    <location>
        <begin position="435"/>
        <end position="448"/>
    </location>
</feature>
<comment type="caution">
    <text evidence="14">The sequence shown here is derived from an EMBL/GenBank/DDBJ whole genome shotgun (WGS) entry which is preliminary data.</text>
</comment>
<protein>
    <recommendedName>
        <fullName evidence="2">cyclin-dependent kinase</fullName>
        <ecNumber evidence="2">2.7.11.22</ecNumber>
    </recommendedName>
</protein>